<protein>
    <submittedName>
        <fullName evidence="3">Glycosyltransferase family 4 protein</fullName>
    </submittedName>
</protein>
<name>A0AB39VGM7_9FUSO</name>
<evidence type="ECO:0000313" key="3">
    <source>
        <dbReference type="EMBL" id="XDU66863.1"/>
    </source>
</evidence>
<dbReference type="PANTHER" id="PTHR46401">
    <property type="entry name" value="GLYCOSYLTRANSFERASE WBBK-RELATED"/>
    <property type="match status" value="1"/>
</dbReference>
<dbReference type="SUPFAM" id="SSF53756">
    <property type="entry name" value="UDP-Glycosyltransferase/glycogen phosphorylase"/>
    <property type="match status" value="2"/>
</dbReference>
<dbReference type="Gene3D" id="3.40.50.2000">
    <property type="entry name" value="Glycogen Phosphorylase B"/>
    <property type="match status" value="3"/>
</dbReference>
<dbReference type="PANTHER" id="PTHR46401:SF2">
    <property type="entry name" value="GLYCOSYLTRANSFERASE WBBK-RELATED"/>
    <property type="match status" value="1"/>
</dbReference>
<feature type="domain" description="Glycosyl transferase family 1" evidence="2">
    <location>
        <begin position="205"/>
        <end position="374"/>
    </location>
</feature>
<dbReference type="GO" id="GO:0016757">
    <property type="term" value="F:glycosyltransferase activity"/>
    <property type="evidence" value="ECO:0007669"/>
    <property type="project" value="InterPro"/>
</dbReference>
<feature type="domain" description="Glycosyl transferase family 1" evidence="2">
    <location>
        <begin position="656"/>
        <end position="807"/>
    </location>
</feature>
<dbReference type="RefSeq" id="WP_369711116.1">
    <property type="nucleotide sequence ID" value="NZ_CP165644.1"/>
</dbReference>
<evidence type="ECO:0000256" key="1">
    <source>
        <dbReference type="ARBA" id="ARBA00022679"/>
    </source>
</evidence>
<dbReference type="KEGG" id="lrug:AB8B22_00195"/>
<organism evidence="3">
    <name type="scientific">Leptotrichia rugosa</name>
    <dbReference type="NCBI Taxonomy" id="3239302"/>
    <lineage>
        <taxon>Bacteria</taxon>
        <taxon>Fusobacteriati</taxon>
        <taxon>Fusobacteriota</taxon>
        <taxon>Fusobacteriia</taxon>
        <taxon>Fusobacteriales</taxon>
        <taxon>Leptotrichiaceae</taxon>
        <taxon>Leptotrichia</taxon>
    </lineage>
</organism>
<dbReference type="EMBL" id="CP165644">
    <property type="protein sequence ID" value="XDU66863.1"/>
    <property type="molecule type" value="Genomic_DNA"/>
</dbReference>
<gene>
    <name evidence="3" type="ORF">AB8B22_00195</name>
</gene>
<evidence type="ECO:0000259" key="2">
    <source>
        <dbReference type="Pfam" id="PF00534"/>
    </source>
</evidence>
<dbReference type="InterPro" id="IPR001296">
    <property type="entry name" value="Glyco_trans_1"/>
</dbReference>
<sequence>MNIGIDLKPFFSGSKYRGIGMYSRELISEILKNGKDMKYHFLNLYGDYLGDPVINQHSFLYQYYTGPKIIDVGEKQLFDNDLTEEIIEKSVKHFLEQSKIDIMLFTSPNEYGNFYKAEWFKNVYTVGILYDLIPMIFPEQCLFDPVYKDNYEKSIEFIKKLDLLLAISESAKNDAVRLLGIDEEKIVVIHAGINQEFKKLEKIEFKKIKEKFNIKKPFILFAGGIDFKKNIEGLIEAYSLLPLDLRNKYQLVVTGKMAEQTKKHFIKVSEKYRVENEICYTGYVSNEDLIQLYNMTELLVFPSLYEGFGLPVLEAMACGTRVVTSDNSSLVEIAKNHATLVDVKSPKKIMKGIKYVFDNPVQTLDIAKNSIEYAKSYTWKKVTIKTLNAIETKFNRKKSNKDNYERLVITEKMLENISLLFAKNKLSFDEKEIQKITDTLIILQDNKNDNVIQGNKRILYDMTVVHEWLKNKYSTGIGRVCKKLFDSMREKCIVLPVVVSQDSDEKTQFELISMDDYTKTKEKVILMENDIFFMPEFQIRGLQVPNEHPYANRLREKGINCYAVIYDILPLQFPEYFENKTSHDFKKYIDELLNNYTGILTDSKTVANDVIEYYEKKCSGKIKEDLKIGYFHLGQDTFKENKNLEIGYELSQFMGDDRNIYLMVGTIEPRKGHKLVYNTFKKMWENDFEGKLCIIGHVGWKMEEFVEEIKKSKEFKNKLLFIEGASDSELAFAYKNSDVLIQASAGEGFGLPLIEAGYYELPIICSDIPVFHEISNENAIFFNRNEEDLENKIRFFEENRNTDKVPKSKNIKSLTWNEVSDKVYSMIVKNENWYANIRKDGIIEKY</sequence>
<dbReference type="CDD" id="cd03809">
    <property type="entry name" value="GT4_MtfB-like"/>
    <property type="match status" value="2"/>
</dbReference>
<keyword evidence="1" id="KW-0808">Transferase</keyword>
<dbReference type="AlphaFoldDB" id="A0AB39VGM7"/>
<reference evidence="3" key="1">
    <citation type="submission" date="2024-07" db="EMBL/GenBank/DDBJ databases">
        <authorList>
            <person name="Li X.-J."/>
            <person name="Wang X."/>
        </authorList>
    </citation>
    <scope>NUCLEOTIDE SEQUENCE</scope>
    <source>
        <strain evidence="3">HSP-334</strain>
    </source>
</reference>
<proteinExistence type="predicted"/>
<accession>A0AB39VGM7</accession>
<dbReference type="Pfam" id="PF00534">
    <property type="entry name" value="Glycos_transf_1"/>
    <property type="match status" value="2"/>
</dbReference>